<name>A0A0C3AYR5_SERVB</name>
<evidence type="ECO:0008006" key="4">
    <source>
        <dbReference type="Google" id="ProtNLM"/>
    </source>
</evidence>
<evidence type="ECO:0000256" key="1">
    <source>
        <dbReference type="SAM" id="MobiDB-lite"/>
    </source>
</evidence>
<keyword evidence="3" id="KW-1185">Reference proteome</keyword>
<dbReference type="EMBL" id="KN824287">
    <property type="protein sequence ID" value="KIM29670.1"/>
    <property type="molecule type" value="Genomic_DNA"/>
</dbReference>
<sequence>MTISRTRNSGSRPVNENKMDKVMYRKGARARGGGPGGMGGIREGEIIGHKAAKIDQGNIGYRLLAQMGYVV</sequence>
<feature type="compositionally biased region" description="Polar residues" evidence="1">
    <location>
        <begin position="1"/>
        <end position="14"/>
    </location>
</feature>
<protein>
    <recommendedName>
        <fullName evidence="4">G-patch domain-containing protein</fullName>
    </recommendedName>
</protein>
<reference evidence="3" key="2">
    <citation type="submission" date="2015-01" db="EMBL/GenBank/DDBJ databases">
        <title>Evolutionary Origins and Diversification of the Mycorrhizal Mutualists.</title>
        <authorList>
            <consortium name="DOE Joint Genome Institute"/>
            <consortium name="Mycorrhizal Genomics Consortium"/>
            <person name="Kohler A."/>
            <person name="Kuo A."/>
            <person name="Nagy L.G."/>
            <person name="Floudas D."/>
            <person name="Copeland A."/>
            <person name="Barry K.W."/>
            <person name="Cichocki N."/>
            <person name="Veneault-Fourrey C."/>
            <person name="LaButti K."/>
            <person name="Lindquist E.A."/>
            <person name="Lipzen A."/>
            <person name="Lundell T."/>
            <person name="Morin E."/>
            <person name="Murat C."/>
            <person name="Riley R."/>
            <person name="Ohm R."/>
            <person name="Sun H."/>
            <person name="Tunlid A."/>
            <person name="Henrissat B."/>
            <person name="Grigoriev I.V."/>
            <person name="Hibbett D.S."/>
            <person name="Martin F."/>
        </authorList>
    </citation>
    <scope>NUCLEOTIDE SEQUENCE [LARGE SCALE GENOMIC DNA]</scope>
    <source>
        <strain evidence="3">MAFF 305830</strain>
    </source>
</reference>
<feature type="compositionally biased region" description="Gly residues" evidence="1">
    <location>
        <begin position="30"/>
        <end position="39"/>
    </location>
</feature>
<gene>
    <name evidence="2" type="ORF">M408DRAFT_328535</name>
</gene>
<evidence type="ECO:0000313" key="2">
    <source>
        <dbReference type="EMBL" id="KIM29670.1"/>
    </source>
</evidence>
<organism evidence="2 3">
    <name type="scientific">Serendipita vermifera MAFF 305830</name>
    <dbReference type="NCBI Taxonomy" id="933852"/>
    <lineage>
        <taxon>Eukaryota</taxon>
        <taxon>Fungi</taxon>
        <taxon>Dikarya</taxon>
        <taxon>Basidiomycota</taxon>
        <taxon>Agaricomycotina</taxon>
        <taxon>Agaricomycetes</taxon>
        <taxon>Sebacinales</taxon>
        <taxon>Serendipitaceae</taxon>
        <taxon>Serendipita</taxon>
    </lineage>
</organism>
<accession>A0A0C3AYR5</accession>
<feature type="non-terminal residue" evidence="2">
    <location>
        <position position="71"/>
    </location>
</feature>
<proteinExistence type="predicted"/>
<feature type="region of interest" description="Disordered" evidence="1">
    <location>
        <begin position="1"/>
        <end position="39"/>
    </location>
</feature>
<evidence type="ECO:0000313" key="3">
    <source>
        <dbReference type="Proteomes" id="UP000054097"/>
    </source>
</evidence>
<dbReference type="Proteomes" id="UP000054097">
    <property type="component" value="Unassembled WGS sequence"/>
</dbReference>
<dbReference type="HOGENOM" id="CLU_2747165_0_0_1"/>
<dbReference type="AlphaFoldDB" id="A0A0C3AYR5"/>
<reference evidence="2 3" key="1">
    <citation type="submission" date="2014-04" db="EMBL/GenBank/DDBJ databases">
        <authorList>
            <consortium name="DOE Joint Genome Institute"/>
            <person name="Kuo A."/>
            <person name="Zuccaro A."/>
            <person name="Kohler A."/>
            <person name="Nagy L.G."/>
            <person name="Floudas D."/>
            <person name="Copeland A."/>
            <person name="Barry K.W."/>
            <person name="Cichocki N."/>
            <person name="Veneault-Fourrey C."/>
            <person name="LaButti K."/>
            <person name="Lindquist E.A."/>
            <person name="Lipzen A."/>
            <person name="Lundell T."/>
            <person name="Morin E."/>
            <person name="Murat C."/>
            <person name="Sun H."/>
            <person name="Tunlid A."/>
            <person name="Henrissat B."/>
            <person name="Grigoriev I.V."/>
            <person name="Hibbett D.S."/>
            <person name="Martin F."/>
            <person name="Nordberg H.P."/>
            <person name="Cantor M.N."/>
            <person name="Hua S.X."/>
        </authorList>
    </citation>
    <scope>NUCLEOTIDE SEQUENCE [LARGE SCALE GENOMIC DNA]</scope>
    <source>
        <strain evidence="2 3">MAFF 305830</strain>
    </source>
</reference>